<protein>
    <submittedName>
        <fullName evidence="5">DNA mismatch repair protein MutT</fullName>
    </submittedName>
</protein>
<dbReference type="InterPro" id="IPR020476">
    <property type="entry name" value="Nudix_hydrolase"/>
</dbReference>
<dbReference type="GO" id="GO:0016787">
    <property type="term" value="F:hydrolase activity"/>
    <property type="evidence" value="ECO:0007669"/>
    <property type="project" value="UniProtKB-KW"/>
</dbReference>
<gene>
    <name evidence="5" type="ORF">GCM10010918_31720</name>
</gene>
<sequence length="148" mass="16375">MSNLLQVRVTGVLIEDGEILLVKQRVTSDRKWSLPGGRVEQGETLEDAVVREIEEETGLTTNVSKLLYLCDIPDVSPSLIHITFLLQKIGGEIRLPSNEFDSNPINDVVMVPIHDLTAYGFSEKFMTIVQNGFPESGSYKGLKSNIGL</sequence>
<keyword evidence="6" id="KW-1185">Reference proteome</keyword>
<comment type="cofactor">
    <cofactor evidence="1">
        <name>Mg(2+)</name>
        <dbReference type="ChEBI" id="CHEBI:18420"/>
    </cofactor>
</comment>
<dbReference type="RefSeq" id="WP_188890155.1">
    <property type="nucleotide sequence ID" value="NZ_BMHY01000005.1"/>
</dbReference>
<evidence type="ECO:0000313" key="6">
    <source>
        <dbReference type="Proteomes" id="UP000600247"/>
    </source>
</evidence>
<comment type="caution">
    <text evidence="5">The sequence shown here is derived from an EMBL/GenBank/DDBJ whole genome shotgun (WGS) entry which is preliminary data.</text>
</comment>
<feature type="domain" description="Nudix hydrolase" evidence="4">
    <location>
        <begin position="4"/>
        <end position="134"/>
    </location>
</feature>
<dbReference type="PANTHER" id="PTHR43046">
    <property type="entry name" value="GDP-MANNOSE MANNOSYL HYDROLASE"/>
    <property type="match status" value="1"/>
</dbReference>
<reference evidence="5 6" key="1">
    <citation type="journal article" date="2014" name="Int. J. Syst. Evol. Microbiol.">
        <title>Complete genome sequence of Corynebacterium casei LMG S-19264T (=DSM 44701T), isolated from a smear-ripened cheese.</title>
        <authorList>
            <consortium name="US DOE Joint Genome Institute (JGI-PGF)"/>
            <person name="Walter F."/>
            <person name="Albersmeier A."/>
            <person name="Kalinowski J."/>
            <person name="Ruckert C."/>
        </authorList>
    </citation>
    <scope>NUCLEOTIDE SEQUENCE [LARGE SCALE GENOMIC DNA]</scope>
    <source>
        <strain evidence="5 6">CGMCC 1.15286</strain>
    </source>
</reference>
<dbReference type="InterPro" id="IPR000086">
    <property type="entry name" value="NUDIX_hydrolase_dom"/>
</dbReference>
<dbReference type="Proteomes" id="UP000600247">
    <property type="component" value="Unassembled WGS sequence"/>
</dbReference>
<dbReference type="PRINTS" id="PR00502">
    <property type="entry name" value="NUDIXFAMILY"/>
</dbReference>
<dbReference type="PANTHER" id="PTHR43046:SF2">
    <property type="entry name" value="8-OXO-DGTP DIPHOSPHATASE-RELATED"/>
    <property type="match status" value="1"/>
</dbReference>
<dbReference type="PROSITE" id="PS00893">
    <property type="entry name" value="NUDIX_BOX"/>
    <property type="match status" value="1"/>
</dbReference>
<keyword evidence="2 3" id="KW-0378">Hydrolase</keyword>
<organism evidence="5 6">
    <name type="scientific">Paenibacillus radicis</name>
    <name type="common">ex Gao et al. 2016</name>
    <dbReference type="NCBI Taxonomy" id="1737354"/>
    <lineage>
        <taxon>Bacteria</taxon>
        <taxon>Bacillati</taxon>
        <taxon>Bacillota</taxon>
        <taxon>Bacilli</taxon>
        <taxon>Bacillales</taxon>
        <taxon>Paenibacillaceae</taxon>
        <taxon>Paenibacillus</taxon>
    </lineage>
</organism>
<proteinExistence type="inferred from homology"/>
<name>A0A917HCA3_9BACL</name>
<dbReference type="AlphaFoldDB" id="A0A917HCA3"/>
<dbReference type="Gene3D" id="3.90.79.10">
    <property type="entry name" value="Nucleoside Triphosphate Pyrophosphohydrolase"/>
    <property type="match status" value="1"/>
</dbReference>
<dbReference type="InterPro" id="IPR015797">
    <property type="entry name" value="NUDIX_hydrolase-like_dom_sf"/>
</dbReference>
<dbReference type="PROSITE" id="PS51462">
    <property type="entry name" value="NUDIX"/>
    <property type="match status" value="1"/>
</dbReference>
<evidence type="ECO:0000256" key="3">
    <source>
        <dbReference type="RuleBase" id="RU003476"/>
    </source>
</evidence>
<comment type="similarity">
    <text evidence="3">Belongs to the Nudix hydrolase family.</text>
</comment>
<evidence type="ECO:0000259" key="4">
    <source>
        <dbReference type="PROSITE" id="PS51462"/>
    </source>
</evidence>
<evidence type="ECO:0000256" key="2">
    <source>
        <dbReference type="ARBA" id="ARBA00022801"/>
    </source>
</evidence>
<evidence type="ECO:0000313" key="5">
    <source>
        <dbReference type="EMBL" id="GGG73323.1"/>
    </source>
</evidence>
<evidence type="ECO:0000256" key="1">
    <source>
        <dbReference type="ARBA" id="ARBA00001946"/>
    </source>
</evidence>
<dbReference type="SUPFAM" id="SSF55811">
    <property type="entry name" value="Nudix"/>
    <property type="match status" value="1"/>
</dbReference>
<dbReference type="EMBL" id="BMHY01000005">
    <property type="protein sequence ID" value="GGG73323.1"/>
    <property type="molecule type" value="Genomic_DNA"/>
</dbReference>
<dbReference type="Pfam" id="PF00293">
    <property type="entry name" value="NUDIX"/>
    <property type="match status" value="1"/>
</dbReference>
<dbReference type="InterPro" id="IPR020084">
    <property type="entry name" value="NUDIX_hydrolase_CS"/>
</dbReference>
<accession>A0A917HCA3</accession>